<dbReference type="InterPro" id="IPR009003">
    <property type="entry name" value="Peptidase_S1_PA"/>
</dbReference>
<organism evidence="1 2">
    <name type="scientific">Candidatus Nomurabacteria bacterium CG1_02_47_685</name>
    <dbReference type="NCBI Taxonomy" id="1805282"/>
    <lineage>
        <taxon>Bacteria</taxon>
        <taxon>Candidatus Nomuraibacteriota</taxon>
    </lineage>
</organism>
<dbReference type="AlphaFoldDB" id="A0A1J4VB63"/>
<dbReference type="STRING" id="1805282.AUJ44_00675"/>
<accession>A0A1J4VB63</accession>
<comment type="caution">
    <text evidence="1">The sequence shown here is derived from an EMBL/GenBank/DDBJ whole genome shotgun (WGS) entry which is preliminary data.</text>
</comment>
<dbReference type="SUPFAM" id="SSF50494">
    <property type="entry name" value="Trypsin-like serine proteases"/>
    <property type="match status" value="1"/>
</dbReference>
<protein>
    <recommendedName>
        <fullName evidence="3">Serine protease</fullName>
    </recommendedName>
</protein>
<dbReference type="EMBL" id="MNVO01000013">
    <property type="protein sequence ID" value="OIO33288.1"/>
    <property type="molecule type" value="Genomic_DNA"/>
</dbReference>
<reference evidence="1 2" key="1">
    <citation type="journal article" date="2016" name="Environ. Microbiol.">
        <title>Genomic resolution of a cold subsurface aquifer community provides metabolic insights for novel microbes adapted to high CO concentrations.</title>
        <authorList>
            <person name="Probst A.J."/>
            <person name="Castelle C.J."/>
            <person name="Singh A."/>
            <person name="Brown C.T."/>
            <person name="Anantharaman K."/>
            <person name="Sharon I."/>
            <person name="Hug L.A."/>
            <person name="Burstein D."/>
            <person name="Emerson J.B."/>
            <person name="Thomas B.C."/>
            <person name="Banfield J.F."/>
        </authorList>
    </citation>
    <scope>NUCLEOTIDE SEQUENCE [LARGE SCALE GENOMIC DNA]</scope>
    <source>
        <strain evidence="1">CG1_02_47_685</strain>
    </source>
</reference>
<dbReference type="Proteomes" id="UP000183206">
    <property type="component" value="Unassembled WGS sequence"/>
</dbReference>
<evidence type="ECO:0008006" key="3">
    <source>
        <dbReference type="Google" id="ProtNLM"/>
    </source>
</evidence>
<evidence type="ECO:0000313" key="2">
    <source>
        <dbReference type="Proteomes" id="UP000183206"/>
    </source>
</evidence>
<evidence type="ECO:0000313" key="1">
    <source>
        <dbReference type="EMBL" id="OIO33288.1"/>
    </source>
</evidence>
<name>A0A1J4VB63_9BACT</name>
<dbReference type="Gene3D" id="2.40.10.120">
    <property type="match status" value="1"/>
</dbReference>
<proteinExistence type="predicted"/>
<gene>
    <name evidence="1" type="ORF">AUJ44_00675</name>
</gene>
<sequence length="298" mass="31461">MEELTKTQIVLLTLLVSFVTSIATGIVTVTLMDQAPPAITQTINRVVEKTIETVVPGEVQKTTMVTKEIIIREEDKIVSAVEKNQKGIISVSGVNAQGGRDFLGIGTVLSKDGLVIVDKDKMLGNRNNLIVSIGGLSAKANIVDELSDEYYLLRVDPLTVIIDTDDGTENDNATSTQEIVSLPFVPLLLADSDKVKIGQTIVSLNANTIAVGVVSGLDHTSMVSDKVASEAIGTLAYIQTTTPNSIAGVGGPVVDLDGMVIGFTVLKNNDTTTIVPSNVVKDSIARITTAIVDSLSNE</sequence>